<evidence type="ECO:0000313" key="4">
    <source>
        <dbReference type="EMBL" id="MFD2461486.1"/>
    </source>
</evidence>
<dbReference type="SUPFAM" id="SSF63411">
    <property type="entry name" value="LuxS/MPP-like metallohydrolase"/>
    <property type="match status" value="2"/>
</dbReference>
<reference evidence="5" key="1">
    <citation type="journal article" date="2019" name="Int. J. Syst. Evol. Microbiol.">
        <title>The Global Catalogue of Microorganisms (GCM) 10K type strain sequencing project: providing services to taxonomists for standard genome sequencing and annotation.</title>
        <authorList>
            <consortium name="The Broad Institute Genomics Platform"/>
            <consortium name="The Broad Institute Genome Sequencing Center for Infectious Disease"/>
            <person name="Wu L."/>
            <person name="Ma J."/>
        </authorList>
    </citation>
    <scope>NUCLEOTIDE SEQUENCE [LARGE SCALE GENOMIC DNA]</scope>
    <source>
        <strain evidence="5">CGMCC 4.7643</strain>
    </source>
</reference>
<feature type="domain" description="Peptidase M16 C-terminal" evidence="3">
    <location>
        <begin position="199"/>
        <end position="371"/>
    </location>
</feature>
<dbReference type="Pfam" id="PF00675">
    <property type="entry name" value="Peptidase_M16"/>
    <property type="match status" value="1"/>
</dbReference>
<dbReference type="EMBL" id="JBHUKU010000013">
    <property type="protein sequence ID" value="MFD2461486.1"/>
    <property type="molecule type" value="Genomic_DNA"/>
</dbReference>
<accession>A0ABW5GKT6</accession>
<feature type="domain" description="Peptidase M16 N-terminal" evidence="2">
    <location>
        <begin position="50"/>
        <end position="187"/>
    </location>
</feature>
<evidence type="ECO:0000259" key="3">
    <source>
        <dbReference type="Pfam" id="PF05193"/>
    </source>
</evidence>
<evidence type="ECO:0000259" key="2">
    <source>
        <dbReference type="Pfam" id="PF00675"/>
    </source>
</evidence>
<evidence type="ECO:0000256" key="1">
    <source>
        <dbReference type="SAM" id="MobiDB-lite"/>
    </source>
</evidence>
<dbReference type="InterPro" id="IPR011249">
    <property type="entry name" value="Metalloenz_LuxS/M16"/>
</dbReference>
<dbReference type="PANTHER" id="PTHR11851">
    <property type="entry name" value="METALLOPROTEASE"/>
    <property type="match status" value="1"/>
</dbReference>
<gene>
    <name evidence="4" type="ORF">ACFSYJ_22970</name>
</gene>
<protein>
    <submittedName>
        <fullName evidence="4">Pitrilysin family protein</fullName>
    </submittedName>
</protein>
<proteinExistence type="predicted"/>
<dbReference type="RefSeq" id="WP_345404453.1">
    <property type="nucleotide sequence ID" value="NZ_BAABHG010000016.1"/>
</dbReference>
<dbReference type="Gene3D" id="3.30.830.10">
    <property type="entry name" value="Metalloenzyme, LuxS/M16 peptidase-like"/>
    <property type="match status" value="2"/>
</dbReference>
<dbReference type="InterPro" id="IPR007863">
    <property type="entry name" value="Peptidase_M16_C"/>
</dbReference>
<dbReference type="PANTHER" id="PTHR11851:SF224">
    <property type="entry name" value="PROCESSING PROTEASE"/>
    <property type="match status" value="1"/>
</dbReference>
<dbReference type="Proteomes" id="UP001597419">
    <property type="component" value="Unassembled WGS sequence"/>
</dbReference>
<dbReference type="InterPro" id="IPR050361">
    <property type="entry name" value="MPP/UQCRC_Complex"/>
</dbReference>
<comment type="caution">
    <text evidence="4">The sequence shown here is derived from an EMBL/GenBank/DDBJ whole genome shotgun (WGS) entry which is preliminary data.</text>
</comment>
<evidence type="ECO:0000313" key="5">
    <source>
        <dbReference type="Proteomes" id="UP001597419"/>
    </source>
</evidence>
<feature type="region of interest" description="Disordered" evidence="1">
    <location>
        <begin position="1"/>
        <end position="21"/>
    </location>
</feature>
<organism evidence="4 5">
    <name type="scientific">Amycolatopsis samaneae</name>
    <dbReference type="NCBI Taxonomy" id="664691"/>
    <lineage>
        <taxon>Bacteria</taxon>
        <taxon>Bacillati</taxon>
        <taxon>Actinomycetota</taxon>
        <taxon>Actinomycetes</taxon>
        <taxon>Pseudonocardiales</taxon>
        <taxon>Pseudonocardiaceae</taxon>
        <taxon>Amycolatopsis</taxon>
    </lineage>
</organism>
<sequence length="465" mass="49182">MSSATHRTAEEIGRTALGPRPLPALGAQRAAADLSHVDTTLGNGLRVLAVRKATVPLVEVRLWIPFAGEDRLHPATAEVLAETLLTGTERRDRIEIDAELALIGGDLSAGVDPERLVMSGSALSSGLPTLLDVLGDVLTGASYQDNQVARERERLIERIAVSRTQPRTIAREALQKHRYGDHPATREVPQAEDVAEVVPEQVRALHAASVLPRGSVLVLVGDIDPDGVIGELERAFGGWSSDRSAVRLPALPELTGGDLLLVPRPGAVQSQLRLSAQALPRTDERYAALQLANLAFGGYFSSRLVENIREDKGYTYSAHSGFEFTGGTAVLNVDADTASDVTAAALLETRYELGRLGLVPPTAEEFESVRQYAIGSLLTSTSSQTGLAGQLLALATTGLGAEWLAEHPARVAAVTAEDVAAAALEFFAPKRFTGVIVGDADLLAPKLTALGDVRVGETVVGETAE</sequence>
<dbReference type="Pfam" id="PF05193">
    <property type="entry name" value="Peptidase_M16_C"/>
    <property type="match status" value="1"/>
</dbReference>
<name>A0ABW5GKT6_9PSEU</name>
<keyword evidence="5" id="KW-1185">Reference proteome</keyword>
<dbReference type="InterPro" id="IPR011765">
    <property type="entry name" value="Pept_M16_N"/>
</dbReference>